<evidence type="ECO:0000313" key="1">
    <source>
        <dbReference type="EMBL" id="MFG3190762.1"/>
    </source>
</evidence>
<accession>A0ABW7BU06</accession>
<organism evidence="1 2">
    <name type="scientific">Streptomyces omiyaensis</name>
    <dbReference type="NCBI Taxonomy" id="68247"/>
    <lineage>
        <taxon>Bacteria</taxon>
        <taxon>Bacillati</taxon>
        <taxon>Actinomycetota</taxon>
        <taxon>Actinomycetes</taxon>
        <taxon>Kitasatosporales</taxon>
        <taxon>Streptomycetaceae</taxon>
        <taxon>Streptomyces</taxon>
    </lineage>
</organism>
<dbReference type="RefSeq" id="WP_392882643.1">
    <property type="nucleotide sequence ID" value="NZ_JBICZW010000010.1"/>
</dbReference>
<comment type="caution">
    <text evidence="1">The sequence shown here is derived from an EMBL/GenBank/DDBJ whole genome shotgun (WGS) entry which is preliminary data.</text>
</comment>
<protein>
    <recommendedName>
        <fullName evidence="3">Knr4/Smi1-like domain-containing protein</fullName>
    </recommendedName>
</protein>
<dbReference type="Proteomes" id="UP001604282">
    <property type="component" value="Unassembled WGS sequence"/>
</dbReference>
<name>A0ABW7BU06_9ACTN</name>
<dbReference type="EMBL" id="JBICZW010000010">
    <property type="protein sequence ID" value="MFG3190762.1"/>
    <property type="molecule type" value="Genomic_DNA"/>
</dbReference>
<evidence type="ECO:0008006" key="3">
    <source>
        <dbReference type="Google" id="ProtNLM"/>
    </source>
</evidence>
<keyword evidence="2" id="KW-1185">Reference proteome</keyword>
<gene>
    <name evidence="1" type="ORF">ACGFYS_17685</name>
</gene>
<reference evidence="1 2" key="1">
    <citation type="submission" date="2024-10" db="EMBL/GenBank/DDBJ databases">
        <title>The Natural Products Discovery Center: Release of the First 8490 Sequenced Strains for Exploring Actinobacteria Biosynthetic Diversity.</title>
        <authorList>
            <person name="Kalkreuter E."/>
            <person name="Kautsar S.A."/>
            <person name="Yang D."/>
            <person name="Bader C.D."/>
            <person name="Teijaro C.N."/>
            <person name="Fluegel L."/>
            <person name="Davis C.M."/>
            <person name="Simpson J.R."/>
            <person name="Lauterbach L."/>
            <person name="Steele A.D."/>
            <person name="Gui C."/>
            <person name="Meng S."/>
            <person name="Li G."/>
            <person name="Viehrig K."/>
            <person name="Ye F."/>
            <person name="Su P."/>
            <person name="Kiefer A.F."/>
            <person name="Nichols A."/>
            <person name="Cepeda A.J."/>
            <person name="Yan W."/>
            <person name="Fan B."/>
            <person name="Jiang Y."/>
            <person name="Adhikari A."/>
            <person name="Zheng C.-J."/>
            <person name="Schuster L."/>
            <person name="Cowan T.M."/>
            <person name="Smanski M.J."/>
            <person name="Chevrette M.G."/>
            <person name="De Carvalho L.P.S."/>
            <person name="Shen B."/>
        </authorList>
    </citation>
    <scope>NUCLEOTIDE SEQUENCE [LARGE SCALE GENOMIC DNA]</scope>
    <source>
        <strain evidence="1 2">NPDC048229</strain>
    </source>
</reference>
<sequence>MTVERAAHGAAAVLRVIEKVRQDSGSPVLAYQDVPWVPGGVPRPLTEDVLARISFPSGRPLPQSLRAWLGFDTSLLERYGWFAHGSGVLTPRPLHALVADEFGAWWKEDFAPFADRFPECFLLPGGSDSRRVLALTEPDAEGESPVLALDMDDLPFVGLMYPGFDVYLADTAGLVDRDRGSYTSLLRHADHAPRMRHHAARCLDGREYVQYPF</sequence>
<proteinExistence type="predicted"/>
<evidence type="ECO:0000313" key="2">
    <source>
        <dbReference type="Proteomes" id="UP001604282"/>
    </source>
</evidence>